<keyword evidence="1" id="KW-1133">Transmembrane helix</keyword>
<dbReference type="EMBL" id="CP039375">
    <property type="protein sequence ID" value="QCD65953.1"/>
    <property type="molecule type" value="Genomic_DNA"/>
</dbReference>
<evidence type="ECO:0000313" key="4">
    <source>
        <dbReference type="Proteomes" id="UP000297053"/>
    </source>
</evidence>
<proteinExistence type="predicted"/>
<dbReference type="InterPro" id="IPR029062">
    <property type="entry name" value="Class_I_gatase-like"/>
</dbReference>
<dbReference type="Proteomes" id="UP000297053">
    <property type="component" value="Chromosome"/>
</dbReference>
<dbReference type="Pfam" id="PF00092">
    <property type="entry name" value="VWA"/>
    <property type="match status" value="1"/>
</dbReference>
<dbReference type="InterPro" id="IPR002035">
    <property type="entry name" value="VWF_A"/>
</dbReference>
<dbReference type="PROSITE" id="PS50234">
    <property type="entry name" value="VWFA"/>
    <property type="match status" value="1"/>
</dbReference>
<protein>
    <submittedName>
        <fullName evidence="3">VWA domain-containing protein</fullName>
    </submittedName>
</protein>
<dbReference type="CDD" id="cd00198">
    <property type="entry name" value="vWFA"/>
    <property type="match status" value="1"/>
</dbReference>
<dbReference type="Gene3D" id="3.40.50.880">
    <property type="match status" value="1"/>
</dbReference>
<dbReference type="AlphaFoldDB" id="A0A4D6KJQ1"/>
<evidence type="ECO:0000313" key="3">
    <source>
        <dbReference type="EMBL" id="QCD65953.1"/>
    </source>
</evidence>
<dbReference type="RefSeq" id="WP_015762335.1">
    <property type="nucleotide sequence ID" value="NZ_CP039375.1"/>
</dbReference>
<keyword evidence="1" id="KW-0472">Membrane</keyword>
<name>A0A4D6KJQ1_9EURY</name>
<dbReference type="OMA" id="ILTVWRY"/>
<dbReference type="GeneID" id="42179270"/>
<evidence type="ECO:0000259" key="2">
    <source>
        <dbReference type="PROSITE" id="PS50234"/>
    </source>
</evidence>
<dbReference type="SUPFAM" id="SSF52317">
    <property type="entry name" value="Class I glutamine amidotransferase-like"/>
    <property type="match status" value="1"/>
</dbReference>
<dbReference type="PANTHER" id="PTHR37947:SF1">
    <property type="entry name" value="BLL2462 PROTEIN"/>
    <property type="match status" value="1"/>
</dbReference>
<accession>A0A4D6KJQ1</accession>
<dbReference type="PANTHER" id="PTHR37947">
    <property type="entry name" value="BLL2462 PROTEIN"/>
    <property type="match status" value="1"/>
</dbReference>
<dbReference type="SMART" id="SM00327">
    <property type="entry name" value="VWA"/>
    <property type="match status" value="1"/>
</dbReference>
<keyword evidence="1" id="KW-0812">Transmembrane</keyword>
<dbReference type="SUPFAM" id="SSF53300">
    <property type="entry name" value="vWA-like"/>
    <property type="match status" value="1"/>
</dbReference>
<dbReference type="InterPro" id="IPR036465">
    <property type="entry name" value="vWFA_dom_sf"/>
</dbReference>
<organism evidence="3 4">
    <name type="scientific">Halomicrobium mukohataei</name>
    <dbReference type="NCBI Taxonomy" id="57705"/>
    <lineage>
        <taxon>Archaea</taxon>
        <taxon>Methanobacteriati</taxon>
        <taxon>Methanobacteriota</taxon>
        <taxon>Stenosarchaea group</taxon>
        <taxon>Halobacteria</taxon>
        <taxon>Halobacteriales</taxon>
        <taxon>Haloarculaceae</taxon>
        <taxon>Halomicrobium</taxon>
    </lineage>
</organism>
<feature type="transmembrane region" description="Helical" evidence="1">
    <location>
        <begin position="18"/>
        <end position="35"/>
    </location>
</feature>
<feature type="transmembrane region" description="Helical" evidence="1">
    <location>
        <begin position="55"/>
        <end position="74"/>
    </location>
</feature>
<feature type="domain" description="VWFA" evidence="2">
    <location>
        <begin position="376"/>
        <end position="537"/>
    </location>
</feature>
<gene>
    <name evidence="3" type="ORF">E5139_10000</name>
</gene>
<sequence>MRVSATIADGLTVGVEHLWPLLVLPIAVGVLASLVRRGSGGPRSASNRSRRLLLASRVLVVCLLVLGAMGPYTVQTRETPGEPGVTLLTDESASMGIYPNTTDELVRDIEDEGVPVTRVTVGSESESRIGDAVAANLRENGTIAVVSDGRATAGRSLSTAAADADALDATVHGVTPRSPRTERAVAIAGPSTVSRGVQTKYTVSMRGVSVFEPVPVTVTIDGETVTEGELRPDGTLTVDHTFEELGAHRVTATLSGEDEYARNDVFYRSVRVVEQPDVLYVSRGEYPLRNYLDSLYDVTTAASVPSALDDYAAVVVQDTSASDVGNATALQEFVVNGGGLVVAGGDNAYENGGYETSPIGSMLPVQVGNATGGESNIVVLVDVSSSAESGLSIQKAVALDVLDQLGDENRVGVVAFNHNAYRVSELRTLGQNRAETAEKIRQLESGGATDIAVGLQGADELLGDREGTIILLSDGQDRLGPPAAVANQLGREGTRVVSVGVGKRVGVPTMRQIAGESGGSYFAADETERLRLLFGGSSRRYRGENLTVVTEDTFITAGVELTADPGRANNVRVKPGADYQVATADGKPAIASWRFGLGRVVSLTAYDSDNTMGGLLDRPDSLVVTKSVNYAVGDPTRTQTGVTSVDDARVGRPTTLTYRGDSRPDAANVSVRQVGDGRYRGEFTPRNAGYQTVLDTEYAANYPVEYASFGPSDSLDALVERTGGQTFSPDEGEQIARQARQKSTRVRTVRENWEWVALLGALLVFTAEVVARRVQVYRGRTTLESGLP</sequence>
<dbReference type="Gene3D" id="3.40.50.410">
    <property type="entry name" value="von Willebrand factor, type A domain"/>
    <property type="match status" value="1"/>
</dbReference>
<reference evidence="3 4" key="2">
    <citation type="submission" date="2019-04" db="EMBL/GenBank/DDBJ databases">
        <authorList>
            <person name="Yang S."/>
            <person name="Wei W."/>
        </authorList>
    </citation>
    <scope>NUCLEOTIDE SEQUENCE [LARGE SCALE GENOMIC DNA]</scope>
    <source>
        <strain evidence="4">ZP60</strain>
    </source>
</reference>
<dbReference type="KEGG" id="halz:E5139_10000"/>
<reference evidence="3 4" key="1">
    <citation type="submission" date="2019-04" db="EMBL/GenBank/DDBJ databases">
        <title>Complete genome sequence of Arthrobacter sp. ZXY-2 associated with effective atrazine degradation and salt adaptation.</title>
        <authorList>
            <person name="Zhao X."/>
        </authorList>
    </citation>
    <scope>NUCLEOTIDE SEQUENCE [LARGE SCALE GENOMIC DNA]</scope>
    <source>
        <strain evidence="4">ZP60</strain>
    </source>
</reference>
<evidence type="ECO:0000256" key="1">
    <source>
        <dbReference type="SAM" id="Phobius"/>
    </source>
</evidence>